<dbReference type="InterPro" id="IPR003439">
    <property type="entry name" value="ABC_transporter-like_ATP-bd"/>
</dbReference>
<evidence type="ECO:0000256" key="1">
    <source>
        <dbReference type="ARBA" id="ARBA00004202"/>
    </source>
</evidence>
<proteinExistence type="inferred from homology"/>
<dbReference type="PANTHER" id="PTHR42711">
    <property type="entry name" value="ABC TRANSPORTER ATP-BINDING PROTEIN"/>
    <property type="match status" value="1"/>
</dbReference>
<dbReference type="GO" id="GO:0005524">
    <property type="term" value="F:ATP binding"/>
    <property type="evidence" value="ECO:0007669"/>
    <property type="project" value="UniProtKB-KW"/>
</dbReference>
<dbReference type="PROSITE" id="PS50893">
    <property type="entry name" value="ABC_TRANSPORTER_2"/>
    <property type="match status" value="1"/>
</dbReference>
<dbReference type="PANTHER" id="PTHR42711:SF5">
    <property type="entry name" value="ABC TRANSPORTER ATP-BINDING PROTEIN NATA"/>
    <property type="match status" value="1"/>
</dbReference>
<dbReference type="InterPro" id="IPR003593">
    <property type="entry name" value="AAA+_ATPase"/>
</dbReference>
<dbReference type="GO" id="GO:0046677">
    <property type="term" value="P:response to antibiotic"/>
    <property type="evidence" value="ECO:0007669"/>
    <property type="project" value="UniProtKB-KW"/>
</dbReference>
<evidence type="ECO:0000256" key="2">
    <source>
        <dbReference type="ARBA" id="ARBA00005417"/>
    </source>
</evidence>
<evidence type="ECO:0000256" key="6">
    <source>
        <dbReference type="ARBA" id="ARBA00023251"/>
    </source>
</evidence>
<reference evidence="8" key="1">
    <citation type="submission" date="2024-02" db="EMBL/GenBank/DDBJ databases">
        <title>Tomenella chthoni gen. nov. sp. nov., a member of the family Jonesiaceae isolated from bat guano.</title>
        <authorList>
            <person name="Miller S.L."/>
            <person name="King J."/>
            <person name="Sankaranarayanan K."/>
            <person name="Lawson P.A."/>
        </authorList>
    </citation>
    <scope>NUCLEOTIDE SEQUENCE</scope>
    <source>
        <strain evidence="8">BS-20</strain>
    </source>
</reference>
<dbReference type="GO" id="GO:0005886">
    <property type="term" value="C:plasma membrane"/>
    <property type="evidence" value="ECO:0007669"/>
    <property type="project" value="UniProtKB-SubCell"/>
</dbReference>
<dbReference type="GO" id="GO:0016887">
    <property type="term" value="F:ATP hydrolysis activity"/>
    <property type="evidence" value="ECO:0007669"/>
    <property type="project" value="InterPro"/>
</dbReference>
<dbReference type="PROSITE" id="PS00211">
    <property type="entry name" value="ABC_TRANSPORTER_1"/>
    <property type="match status" value="1"/>
</dbReference>
<comment type="subcellular location">
    <subcellularLocation>
        <location evidence="1">Cell membrane</location>
        <topology evidence="1">Peripheral membrane protein</topology>
    </subcellularLocation>
</comment>
<feature type="domain" description="ABC transporter" evidence="7">
    <location>
        <begin position="4"/>
        <end position="231"/>
    </location>
</feature>
<evidence type="ECO:0000256" key="4">
    <source>
        <dbReference type="ARBA" id="ARBA00022741"/>
    </source>
</evidence>
<keyword evidence="6" id="KW-0046">Antibiotic resistance</keyword>
<dbReference type="Gene3D" id="3.40.50.300">
    <property type="entry name" value="P-loop containing nucleotide triphosphate hydrolases"/>
    <property type="match status" value="1"/>
</dbReference>
<dbReference type="SUPFAM" id="SSF52540">
    <property type="entry name" value="P-loop containing nucleoside triphosphate hydrolases"/>
    <property type="match status" value="1"/>
</dbReference>
<organism evidence="8">
    <name type="scientific">Jonesiaceae bacterium BS-20</name>
    <dbReference type="NCBI Taxonomy" id="3120821"/>
    <lineage>
        <taxon>Bacteria</taxon>
        <taxon>Bacillati</taxon>
        <taxon>Actinomycetota</taxon>
        <taxon>Actinomycetes</taxon>
        <taxon>Micrococcales</taxon>
        <taxon>Jonesiaceae</taxon>
    </lineage>
</organism>
<keyword evidence="3" id="KW-0813">Transport</keyword>
<evidence type="ECO:0000256" key="3">
    <source>
        <dbReference type="ARBA" id="ARBA00022448"/>
    </source>
</evidence>
<dbReference type="Pfam" id="PF00005">
    <property type="entry name" value="ABC_tran"/>
    <property type="match status" value="1"/>
</dbReference>
<keyword evidence="5 8" id="KW-0067">ATP-binding</keyword>
<sequence>MSRLEFVNLSKNYGDLQALNNLSFSVDSGEIFGFVGSNGAGKSTAMRIALGVLEPTSGQVTWDGVPLNFDIRTGIGYMPEERGLYPKMKVGDQLIYLAQLHGMSPKAAKVSMEQWTEQLGIASRRSDIVQSLSLGNQQRVQLAAALVHNPEILILDEPFSGLDPVAVDVMSKVLIDRANEGAPVIFSSHQLELVERLSTKVGIIQSGQIIAQGTVLELRSRGEDRWRLRFSEPRVAGHAWFGGLSGVTKTMETLTELEFAVNTPGAEQAVLAAAQSAGTIENFGRYLAPLSELFRHAVTETVEEN</sequence>
<dbReference type="InterPro" id="IPR050763">
    <property type="entry name" value="ABC_transporter_ATP-binding"/>
</dbReference>
<dbReference type="InterPro" id="IPR017871">
    <property type="entry name" value="ABC_transporter-like_CS"/>
</dbReference>
<evidence type="ECO:0000313" key="8">
    <source>
        <dbReference type="EMBL" id="XBH21866.1"/>
    </source>
</evidence>
<accession>A0AAU7DWK7</accession>
<dbReference type="EMBL" id="CP146203">
    <property type="protein sequence ID" value="XBH21866.1"/>
    <property type="molecule type" value="Genomic_DNA"/>
</dbReference>
<evidence type="ECO:0000256" key="5">
    <source>
        <dbReference type="ARBA" id="ARBA00022840"/>
    </source>
</evidence>
<name>A0AAU7DWK7_9MICO</name>
<gene>
    <name evidence="8" type="ORF">V5R04_01155</name>
</gene>
<dbReference type="InterPro" id="IPR027417">
    <property type="entry name" value="P-loop_NTPase"/>
</dbReference>
<protein>
    <submittedName>
        <fullName evidence="8">ATP-binding cassette domain-containing protein</fullName>
    </submittedName>
</protein>
<dbReference type="SMART" id="SM00382">
    <property type="entry name" value="AAA"/>
    <property type="match status" value="1"/>
</dbReference>
<keyword evidence="4" id="KW-0547">Nucleotide-binding</keyword>
<evidence type="ECO:0000259" key="7">
    <source>
        <dbReference type="PROSITE" id="PS50893"/>
    </source>
</evidence>
<dbReference type="AlphaFoldDB" id="A0AAU7DWK7"/>
<comment type="similarity">
    <text evidence="2">Belongs to the ABC transporter superfamily.</text>
</comment>